<evidence type="ECO:0000313" key="1">
    <source>
        <dbReference type="EMBL" id="SCB14404.1"/>
    </source>
</evidence>
<keyword evidence="2" id="KW-1185">Reference proteome</keyword>
<name>A0A1C3UG28_9HYPH</name>
<evidence type="ECO:0000313" key="2">
    <source>
        <dbReference type="Proteomes" id="UP000186228"/>
    </source>
</evidence>
<accession>A0A1C3UG28</accession>
<dbReference type="OrthoDB" id="8278137at2"/>
<proteinExistence type="predicted"/>
<dbReference type="EMBL" id="FMAC01000002">
    <property type="protein sequence ID" value="SCB14404.1"/>
    <property type="molecule type" value="Genomic_DNA"/>
</dbReference>
<dbReference type="RefSeq" id="WP_075852047.1">
    <property type="nucleotide sequence ID" value="NZ_FMAC01000002.1"/>
</dbReference>
<gene>
    <name evidence="1" type="ORF">GA0061100_102130</name>
</gene>
<protein>
    <submittedName>
        <fullName evidence="1">Uncharacterized protein</fullName>
    </submittedName>
</protein>
<sequence>MFAAGSSVFSPEDVTVLRKALDGWCLEKRIDIKSAEAQFAATAAIGLFQSGYNTSEKLLAALREHKGI</sequence>
<dbReference type="AlphaFoldDB" id="A0A1C3UG28"/>
<dbReference type="Proteomes" id="UP000186228">
    <property type="component" value="Unassembled WGS sequence"/>
</dbReference>
<organism evidence="1 2">
    <name type="scientific">Rhizobium hainanense</name>
    <dbReference type="NCBI Taxonomy" id="52131"/>
    <lineage>
        <taxon>Bacteria</taxon>
        <taxon>Pseudomonadati</taxon>
        <taxon>Pseudomonadota</taxon>
        <taxon>Alphaproteobacteria</taxon>
        <taxon>Hyphomicrobiales</taxon>
        <taxon>Rhizobiaceae</taxon>
        <taxon>Rhizobium/Agrobacterium group</taxon>
        <taxon>Rhizobium</taxon>
    </lineage>
</organism>
<reference evidence="2" key="1">
    <citation type="submission" date="2016-08" db="EMBL/GenBank/DDBJ databases">
        <authorList>
            <person name="Varghese N."/>
            <person name="Submissions Spin"/>
        </authorList>
    </citation>
    <scope>NUCLEOTIDE SEQUENCE [LARGE SCALE GENOMIC DNA]</scope>
    <source>
        <strain evidence="2">CCBAU 57015</strain>
    </source>
</reference>